<organism evidence="1">
    <name type="scientific">bioreactor metagenome</name>
    <dbReference type="NCBI Taxonomy" id="1076179"/>
    <lineage>
        <taxon>unclassified sequences</taxon>
        <taxon>metagenomes</taxon>
        <taxon>ecological metagenomes</taxon>
    </lineage>
</organism>
<comment type="caution">
    <text evidence="1">The sequence shown here is derived from an EMBL/GenBank/DDBJ whole genome shotgun (WGS) entry which is preliminary data.</text>
</comment>
<reference evidence="1" key="1">
    <citation type="submission" date="2019-08" db="EMBL/GenBank/DDBJ databases">
        <authorList>
            <person name="Kucharzyk K."/>
            <person name="Murdoch R.W."/>
            <person name="Higgins S."/>
            <person name="Loffler F."/>
        </authorList>
    </citation>
    <scope>NUCLEOTIDE SEQUENCE</scope>
</reference>
<proteinExistence type="predicted"/>
<dbReference type="EMBL" id="VSSQ01028993">
    <property type="protein sequence ID" value="MPM78922.1"/>
    <property type="molecule type" value="Genomic_DNA"/>
</dbReference>
<accession>A0A645CQC6</accession>
<sequence>MHGRDQPRALQRQIGLAHLGGGGQHGGIVVGVAALGGGFGRIQLRTRGAHGGLRGNHGVLRGLGLGLGVVEFFLANGTGGGQRAAAVHVVLAARGIGLQAREVGLLGGHLRHQRCIVGVQRAGLAHDLRELRFGLRQRDQRICRVQLHQQQAGLHVVGVVCADAGHGAGDLGCDLHHVAAHIGVVGGLIVARHHPVIAAPGNGSNHNGGSDDAQAFLAATRVSGGLDGCCGW</sequence>
<dbReference type="AlphaFoldDB" id="A0A645CQC6"/>
<evidence type="ECO:0000313" key="1">
    <source>
        <dbReference type="EMBL" id="MPM78922.1"/>
    </source>
</evidence>
<name>A0A645CQC6_9ZZZZ</name>
<gene>
    <name evidence="1" type="ORF">SDC9_125937</name>
</gene>
<protein>
    <submittedName>
        <fullName evidence="1">Uncharacterized protein</fullName>
    </submittedName>
</protein>